<dbReference type="RefSeq" id="WP_052314241.1">
    <property type="nucleotide sequence ID" value="NZ_JBIAMX010000004.1"/>
</dbReference>
<keyword evidence="1" id="KW-0812">Transmembrane</keyword>
<reference evidence="2 3" key="1">
    <citation type="submission" date="2024-10" db="EMBL/GenBank/DDBJ databases">
        <title>The Natural Products Discovery Center: Release of the First 8490 Sequenced Strains for Exploring Actinobacteria Biosynthetic Diversity.</title>
        <authorList>
            <person name="Kalkreuter E."/>
            <person name="Kautsar S.A."/>
            <person name="Yang D."/>
            <person name="Bader C.D."/>
            <person name="Teijaro C.N."/>
            <person name="Fluegel L."/>
            <person name="Davis C.M."/>
            <person name="Simpson J.R."/>
            <person name="Lauterbach L."/>
            <person name="Steele A.D."/>
            <person name="Gui C."/>
            <person name="Meng S."/>
            <person name="Li G."/>
            <person name="Viehrig K."/>
            <person name="Ye F."/>
            <person name="Su P."/>
            <person name="Kiefer A.F."/>
            <person name="Nichols A."/>
            <person name="Cepeda A.J."/>
            <person name="Yan W."/>
            <person name="Fan B."/>
            <person name="Jiang Y."/>
            <person name="Adhikari A."/>
            <person name="Zheng C.-J."/>
            <person name="Schuster L."/>
            <person name="Cowan T.M."/>
            <person name="Smanski M.J."/>
            <person name="Chevrette M.G."/>
            <person name="De Carvalho L.P.S."/>
            <person name="Shen B."/>
        </authorList>
    </citation>
    <scope>NUCLEOTIDE SEQUENCE [LARGE SCALE GENOMIC DNA]</scope>
    <source>
        <strain evidence="2 3">NPDC004045</strain>
    </source>
</reference>
<keyword evidence="3" id="KW-1185">Reference proteome</keyword>
<keyword evidence="1" id="KW-0472">Membrane</keyword>
<organism evidence="2 3">
    <name type="scientific">Nocardia thailandica</name>
    <dbReference type="NCBI Taxonomy" id="257275"/>
    <lineage>
        <taxon>Bacteria</taxon>
        <taxon>Bacillati</taxon>
        <taxon>Actinomycetota</taxon>
        <taxon>Actinomycetes</taxon>
        <taxon>Mycobacteriales</taxon>
        <taxon>Nocardiaceae</taxon>
        <taxon>Nocardia</taxon>
    </lineage>
</organism>
<comment type="caution">
    <text evidence="2">The sequence shown here is derived from an EMBL/GenBank/DDBJ whole genome shotgun (WGS) entry which is preliminary data.</text>
</comment>
<evidence type="ECO:0008006" key="4">
    <source>
        <dbReference type="Google" id="ProtNLM"/>
    </source>
</evidence>
<name>A0ABW6PKD2_9NOCA</name>
<accession>A0ABW6PKD2</accession>
<feature type="transmembrane region" description="Helical" evidence="1">
    <location>
        <begin position="51"/>
        <end position="68"/>
    </location>
</feature>
<dbReference type="EMBL" id="JBIAMX010000004">
    <property type="protein sequence ID" value="MFF0542860.1"/>
    <property type="molecule type" value="Genomic_DNA"/>
</dbReference>
<gene>
    <name evidence="2" type="ORF">ACFYTF_08480</name>
</gene>
<evidence type="ECO:0000256" key="1">
    <source>
        <dbReference type="SAM" id="Phobius"/>
    </source>
</evidence>
<evidence type="ECO:0000313" key="2">
    <source>
        <dbReference type="EMBL" id="MFF0542860.1"/>
    </source>
</evidence>
<keyword evidence="1" id="KW-1133">Transmembrane helix</keyword>
<protein>
    <recommendedName>
        <fullName evidence="4">Integral membrane protein</fullName>
    </recommendedName>
</protein>
<feature type="transmembrane region" description="Helical" evidence="1">
    <location>
        <begin position="80"/>
        <end position="99"/>
    </location>
</feature>
<dbReference type="Proteomes" id="UP001601444">
    <property type="component" value="Unassembled WGS sequence"/>
</dbReference>
<evidence type="ECO:0000313" key="3">
    <source>
        <dbReference type="Proteomes" id="UP001601444"/>
    </source>
</evidence>
<feature type="transmembrane region" description="Helical" evidence="1">
    <location>
        <begin position="17"/>
        <end position="39"/>
    </location>
</feature>
<sequence length="135" mass="14138">MTTALDKPIGARPPAPFAAALTVLIVAALLFDAALSLALEVLFLPLYRGSVPIPVTALLAGVVNVALVHGMTTVTSRPGFLAAPLVVWTLGFLVCASSGPGGDIMLGSDWRTLLLLFCGLIPPLVYLYVRVNARR</sequence>
<feature type="transmembrane region" description="Helical" evidence="1">
    <location>
        <begin position="111"/>
        <end position="129"/>
    </location>
</feature>
<proteinExistence type="predicted"/>